<evidence type="ECO:0000313" key="1">
    <source>
        <dbReference type="EMBL" id="KAH6640358.1"/>
    </source>
</evidence>
<reference evidence="1 2" key="1">
    <citation type="journal article" date="2021" name="Nat. Commun.">
        <title>Genetic determinants of endophytism in the Arabidopsis root mycobiome.</title>
        <authorList>
            <person name="Mesny F."/>
            <person name="Miyauchi S."/>
            <person name="Thiergart T."/>
            <person name="Pickel B."/>
            <person name="Atanasova L."/>
            <person name="Karlsson M."/>
            <person name="Huettel B."/>
            <person name="Barry K.W."/>
            <person name="Haridas S."/>
            <person name="Chen C."/>
            <person name="Bauer D."/>
            <person name="Andreopoulos W."/>
            <person name="Pangilinan J."/>
            <person name="LaButti K."/>
            <person name="Riley R."/>
            <person name="Lipzen A."/>
            <person name="Clum A."/>
            <person name="Drula E."/>
            <person name="Henrissat B."/>
            <person name="Kohler A."/>
            <person name="Grigoriev I.V."/>
            <person name="Martin F.M."/>
            <person name="Hacquard S."/>
        </authorList>
    </citation>
    <scope>NUCLEOTIDE SEQUENCE [LARGE SCALE GENOMIC DNA]</scope>
    <source>
        <strain evidence="1 2">MPI-SDFR-AT-0079</strain>
    </source>
</reference>
<proteinExistence type="predicted"/>
<gene>
    <name evidence="1" type="ORF">F5144DRAFT_618161</name>
</gene>
<organism evidence="1 2">
    <name type="scientific">Chaetomium tenue</name>
    <dbReference type="NCBI Taxonomy" id="1854479"/>
    <lineage>
        <taxon>Eukaryota</taxon>
        <taxon>Fungi</taxon>
        <taxon>Dikarya</taxon>
        <taxon>Ascomycota</taxon>
        <taxon>Pezizomycotina</taxon>
        <taxon>Sordariomycetes</taxon>
        <taxon>Sordariomycetidae</taxon>
        <taxon>Sordariales</taxon>
        <taxon>Chaetomiaceae</taxon>
        <taxon>Chaetomium</taxon>
    </lineage>
</organism>
<dbReference type="Proteomes" id="UP000724584">
    <property type="component" value="Unassembled WGS sequence"/>
</dbReference>
<protein>
    <submittedName>
        <fullName evidence="1">Uncharacterized protein</fullName>
    </submittedName>
</protein>
<evidence type="ECO:0000313" key="2">
    <source>
        <dbReference type="Proteomes" id="UP000724584"/>
    </source>
</evidence>
<dbReference type="EMBL" id="JAGIZQ010000002">
    <property type="protein sequence ID" value="KAH6640358.1"/>
    <property type="molecule type" value="Genomic_DNA"/>
</dbReference>
<sequence length="334" mass="35914">MKVQLLRLWSLGLLAIGGAAADTSCVDCEATLVANSDWSNGVLAEGNYYQPAKTGNWLLGRSSGGEGPLELRNDPTNGHYVWNFCPKGHSGYCRVYMAQVITVQAGVTYDFSFQYAMDGVRASANTIEMTVATYPQRTTVFNQFTYSGNTNGWATFNTNTWTPAASGDIVLTLTWRNDPNDATVRIKSAAMSAVECRNPESTKTCSAEPEPVTTTTVSTSSPDPEPTTTSTEETTTSAEPEPTTTTTEETTTSAEPEPTVTATETTSTETTTTETTSTASPIKGCGIGTRVLLGVRPTREMSENSSHAANQRANWNREAEIDKVKLGKPILPQE</sequence>
<comment type="caution">
    <text evidence="1">The sequence shown here is derived from an EMBL/GenBank/DDBJ whole genome shotgun (WGS) entry which is preliminary data.</text>
</comment>
<name>A0ACB7PH33_9PEZI</name>
<accession>A0ACB7PH33</accession>
<keyword evidence="2" id="KW-1185">Reference proteome</keyword>